<evidence type="ECO:0000256" key="4">
    <source>
        <dbReference type="ARBA" id="ARBA00022723"/>
    </source>
</evidence>
<evidence type="ECO:0000256" key="2">
    <source>
        <dbReference type="ARBA" id="ARBA00001946"/>
    </source>
</evidence>
<sequence length="297" mass="32184">MDIGLLSVSLNVYSTHRIAEEAQRRDHYIELIDHMRCSVQLGGTAPAIYLDNEEITHSFDAIIPRIGTRVTAHGAMVVRQFELNGVFSSASSRGITRARNKVKTLQLLSRKKIPVVPTLITVNPATLEKQIELLGGPPVIIKLQEGTQGLGVMLAESTRSARSVVDTLLHLDSDILVQKYIEESGGEDLRLFVVGQQVVGSMKRSSATGDFRSNMHRGGSAEALVPTAQEIHMAVKAVKHLGLGIAGVDLVRSHNGPLLLEVNASPGLEALEAATGKNIAGEIVSYMERNVKIKRSF</sequence>
<reference evidence="12 13" key="1">
    <citation type="submission" date="2019-03" db="EMBL/GenBank/DDBJ databases">
        <title>Genomic Encyclopedia of Archaeal and Bacterial Type Strains, Phase II (KMG-II): from individual species to whole genera.</title>
        <authorList>
            <person name="Goeker M."/>
        </authorList>
    </citation>
    <scope>NUCLEOTIDE SEQUENCE [LARGE SCALE GENOMIC DNA]</scope>
    <source>
        <strain evidence="12 13">DSM 18435</strain>
    </source>
</reference>
<dbReference type="SUPFAM" id="SSF56059">
    <property type="entry name" value="Glutathione synthetase ATP-binding domain-like"/>
    <property type="match status" value="1"/>
</dbReference>
<keyword evidence="3 12" id="KW-0436">Ligase</keyword>
<evidence type="ECO:0000256" key="3">
    <source>
        <dbReference type="ARBA" id="ARBA00022598"/>
    </source>
</evidence>
<dbReference type="Pfam" id="PF08443">
    <property type="entry name" value="RimK"/>
    <property type="match status" value="1"/>
</dbReference>
<dbReference type="InterPro" id="IPR013815">
    <property type="entry name" value="ATP_grasp_subdomain_1"/>
</dbReference>
<dbReference type="Gene3D" id="3.30.470.20">
    <property type="entry name" value="ATP-grasp fold, B domain"/>
    <property type="match status" value="1"/>
</dbReference>
<dbReference type="NCBIfam" id="TIGR00768">
    <property type="entry name" value="rimK_fam"/>
    <property type="match status" value="1"/>
</dbReference>
<evidence type="ECO:0000256" key="1">
    <source>
        <dbReference type="ARBA" id="ARBA00001936"/>
    </source>
</evidence>
<feature type="domain" description="ATP-grasp" evidence="11">
    <location>
        <begin position="105"/>
        <end position="288"/>
    </location>
</feature>
<dbReference type="GO" id="GO:0018169">
    <property type="term" value="F:ribosomal S6-glutamic acid ligase activity"/>
    <property type="evidence" value="ECO:0007669"/>
    <property type="project" value="TreeGrafter"/>
</dbReference>
<dbReference type="Gene3D" id="3.40.50.20">
    <property type="match status" value="1"/>
</dbReference>
<proteinExistence type="predicted"/>
<keyword evidence="7" id="KW-0460">Magnesium</keyword>
<keyword evidence="9" id="KW-0464">Manganese</keyword>
<gene>
    <name evidence="12" type="ORF">CLV82_0544</name>
</gene>
<dbReference type="GO" id="GO:0005524">
    <property type="term" value="F:ATP binding"/>
    <property type="evidence" value="ECO:0007669"/>
    <property type="project" value="UniProtKB-UniRule"/>
</dbReference>
<evidence type="ECO:0000256" key="5">
    <source>
        <dbReference type="ARBA" id="ARBA00022741"/>
    </source>
</evidence>
<keyword evidence="12" id="KW-0689">Ribosomal protein</keyword>
<dbReference type="InterPro" id="IPR041107">
    <property type="entry name" value="Rimk_N"/>
</dbReference>
<comment type="cofactor">
    <cofactor evidence="1">
        <name>Mn(2+)</name>
        <dbReference type="ChEBI" id="CHEBI:29035"/>
    </cofactor>
</comment>
<evidence type="ECO:0000259" key="11">
    <source>
        <dbReference type="PROSITE" id="PS50975"/>
    </source>
</evidence>
<dbReference type="PANTHER" id="PTHR21621">
    <property type="entry name" value="RIBOSOMAL PROTEIN S6 MODIFICATION PROTEIN"/>
    <property type="match status" value="1"/>
</dbReference>
<keyword evidence="4" id="KW-0479">Metal-binding</keyword>
<dbReference type="InterPro" id="IPR013651">
    <property type="entry name" value="ATP-grasp_RimK-type"/>
</dbReference>
<dbReference type="Gene3D" id="3.30.1490.20">
    <property type="entry name" value="ATP-grasp fold, A domain"/>
    <property type="match status" value="1"/>
</dbReference>
<dbReference type="InterPro" id="IPR011761">
    <property type="entry name" value="ATP-grasp"/>
</dbReference>
<keyword evidence="8" id="KW-0648">Protein biosynthesis</keyword>
<evidence type="ECO:0000256" key="10">
    <source>
        <dbReference type="PROSITE-ProRule" id="PRU00409"/>
    </source>
</evidence>
<evidence type="ECO:0000256" key="9">
    <source>
        <dbReference type="ARBA" id="ARBA00023211"/>
    </source>
</evidence>
<comment type="cofactor">
    <cofactor evidence="2">
        <name>Mg(2+)</name>
        <dbReference type="ChEBI" id="CHEBI:18420"/>
    </cofactor>
</comment>
<evidence type="ECO:0000256" key="8">
    <source>
        <dbReference type="ARBA" id="ARBA00022917"/>
    </source>
</evidence>
<dbReference type="GO" id="GO:0005737">
    <property type="term" value="C:cytoplasm"/>
    <property type="evidence" value="ECO:0007669"/>
    <property type="project" value="TreeGrafter"/>
</dbReference>
<accession>A0A4V3D426</accession>
<organism evidence="12 13">
    <name type="scientific">Zeaxanthinibacter enoshimensis</name>
    <dbReference type="NCBI Taxonomy" id="392009"/>
    <lineage>
        <taxon>Bacteria</taxon>
        <taxon>Pseudomonadati</taxon>
        <taxon>Bacteroidota</taxon>
        <taxon>Flavobacteriia</taxon>
        <taxon>Flavobacteriales</taxon>
        <taxon>Flavobacteriaceae</taxon>
        <taxon>Zeaxanthinibacter</taxon>
    </lineage>
</organism>
<dbReference type="AlphaFoldDB" id="A0A4V3D426"/>
<keyword evidence="13" id="KW-1185">Reference proteome</keyword>
<dbReference type="GO" id="GO:0005840">
    <property type="term" value="C:ribosome"/>
    <property type="evidence" value="ECO:0007669"/>
    <property type="project" value="UniProtKB-KW"/>
</dbReference>
<evidence type="ECO:0000256" key="6">
    <source>
        <dbReference type="ARBA" id="ARBA00022840"/>
    </source>
</evidence>
<dbReference type="Proteomes" id="UP000295468">
    <property type="component" value="Unassembled WGS sequence"/>
</dbReference>
<dbReference type="GO" id="GO:0006412">
    <property type="term" value="P:translation"/>
    <property type="evidence" value="ECO:0007669"/>
    <property type="project" value="UniProtKB-KW"/>
</dbReference>
<evidence type="ECO:0000256" key="7">
    <source>
        <dbReference type="ARBA" id="ARBA00022842"/>
    </source>
</evidence>
<protein>
    <submittedName>
        <fullName evidence="12">Ribosomal protein S6--L-glutamate ligase</fullName>
    </submittedName>
</protein>
<evidence type="ECO:0000313" key="13">
    <source>
        <dbReference type="Proteomes" id="UP000295468"/>
    </source>
</evidence>
<evidence type="ECO:0000313" key="12">
    <source>
        <dbReference type="EMBL" id="TDQ32711.1"/>
    </source>
</evidence>
<keyword evidence="6 10" id="KW-0067">ATP-binding</keyword>
<dbReference type="OrthoDB" id="3865600at2"/>
<comment type="caution">
    <text evidence="12">The sequence shown here is derived from an EMBL/GenBank/DDBJ whole genome shotgun (WGS) entry which is preliminary data.</text>
</comment>
<dbReference type="PROSITE" id="PS50975">
    <property type="entry name" value="ATP_GRASP"/>
    <property type="match status" value="1"/>
</dbReference>
<keyword evidence="12" id="KW-0687">Ribonucleoprotein</keyword>
<dbReference type="Pfam" id="PF18030">
    <property type="entry name" value="Rimk_N"/>
    <property type="match status" value="1"/>
</dbReference>
<dbReference type="RefSeq" id="WP_133642750.1">
    <property type="nucleotide sequence ID" value="NZ_SNYI01000001.1"/>
</dbReference>
<dbReference type="GO" id="GO:0009432">
    <property type="term" value="P:SOS response"/>
    <property type="evidence" value="ECO:0007669"/>
    <property type="project" value="TreeGrafter"/>
</dbReference>
<name>A0A4V3D426_9FLAO</name>
<dbReference type="PANTHER" id="PTHR21621:SF7">
    <property type="entry name" value="RIBOSOMAL PROTEIN BS6--L-GLUTAMATE LIGASE"/>
    <property type="match status" value="1"/>
</dbReference>
<dbReference type="GO" id="GO:0046872">
    <property type="term" value="F:metal ion binding"/>
    <property type="evidence" value="ECO:0007669"/>
    <property type="project" value="UniProtKB-KW"/>
</dbReference>
<keyword evidence="5 10" id="KW-0547">Nucleotide-binding</keyword>
<dbReference type="InterPro" id="IPR004666">
    <property type="entry name" value="Rp_bS6_RimK/Lys_biosynth_LsyX"/>
</dbReference>
<dbReference type="EMBL" id="SNYI01000001">
    <property type="protein sequence ID" value="TDQ32711.1"/>
    <property type="molecule type" value="Genomic_DNA"/>
</dbReference>